<dbReference type="Proteomes" id="UP000243657">
    <property type="component" value="Unassembled WGS sequence"/>
</dbReference>
<sequence length="76" mass="8414">MSKKKRRNKDPGPVVSWVGTIVILLFLPLPVALVAGGLSWLSDGIHSVPKEFLMAYGCEAGVCFVSAVVYCWRHRR</sequence>
<keyword evidence="3" id="KW-1185">Reference proteome</keyword>
<proteinExistence type="predicted"/>
<evidence type="ECO:0000256" key="1">
    <source>
        <dbReference type="SAM" id="Phobius"/>
    </source>
</evidence>
<reference evidence="2 3" key="1">
    <citation type="journal article" date="2017" name="BMC Genomics">
        <title>Comparative genomic and phylogenomic analyses of the Bifidobacteriaceae family.</title>
        <authorList>
            <person name="Lugli G.A."/>
            <person name="Milani C."/>
            <person name="Turroni F."/>
            <person name="Duranti S."/>
            <person name="Mancabelli L."/>
            <person name="Mangifesta M."/>
            <person name="Ferrario C."/>
            <person name="Modesto M."/>
            <person name="Mattarelli P."/>
            <person name="Jiri K."/>
            <person name="van Sinderen D."/>
            <person name="Ventura M."/>
        </authorList>
    </citation>
    <scope>NUCLEOTIDE SEQUENCE [LARGE SCALE GENOMIC DNA]</scope>
    <source>
        <strain evidence="2 3">DSM 24762</strain>
    </source>
</reference>
<comment type="caution">
    <text evidence="2">The sequence shown here is derived from an EMBL/GenBank/DDBJ whole genome shotgun (WGS) entry which is preliminary data.</text>
</comment>
<feature type="transmembrane region" description="Helical" evidence="1">
    <location>
        <begin position="53"/>
        <end position="72"/>
    </location>
</feature>
<gene>
    <name evidence="2" type="ORF">ALMA_0040</name>
</gene>
<keyword evidence="1" id="KW-0812">Transmembrane</keyword>
<dbReference type="EMBL" id="MWWT01000001">
    <property type="protein sequence ID" value="OZG54715.1"/>
    <property type="molecule type" value="Genomic_DNA"/>
</dbReference>
<evidence type="ECO:0000313" key="2">
    <source>
        <dbReference type="EMBL" id="OZG54715.1"/>
    </source>
</evidence>
<organism evidence="2 3">
    <name type="scientific">Alloscardovia macacae</name>
    <dbReference type="NCBI Taxonomy" id="1160091"/>
    <lineage>
        <taxon>Bacteria</taxon>
        <taxon>Bacillati</taxon>
        <taxon>Actinomycetota</taxon>
        <taxon>Actinomycetes</taxon>
        <taxon>Bifidobacteriales</taxon>
        <taxon>Bifidobacteriaceae</taxon>
        <taxon>Alloscardovia</taxon>
    </lineage>
</organism>
<accession>A0A261F6L8</accession>
<dbReference type="AlphaFoldDB" id="A0A261F6L8"/>
<evidence type="ECO:0000313" key="3">
    <source>
        <dbReference type="Proteomes" id="UP000243657"/>
    </source>
</evidence>
<keyword evidence="1" id="KW-0472">Membrane</keyword>
<protein>
    <submittedName>
        <fullName evidence="2">Uncharacterized protein</fullName>
    </submittedName>
</protein>
<keyword evidence="1" id="KW-1133">Transmembrane helix</keyword>
<name>A0A261F6L8_9BIFI</name>
<feature type="transmembrane region" description="Helical" evidence="1">
    <location>
        <begin position="12"/>
        <end position="41"/>
    </location>
</feature>